<name>A0ABP4G8B5_9ACTN</name>
<evidence type="ECO:0008006" key="4">
    <source>
        <dbReference type="Google" id="ProtNLM"/>
    </source>
</evidence>
<keyword evidence="3" id="KW-1185">Reference proteome</keyword>
<dbReference type="SUPFAM" id="SSF48371">
    <property type="entry name" value="ARM repeat"/>
    <property type="match status" value="1"/>
</dbReference>
<comment type="caution">
    <text evidence="2">The sequence shown here is derived from an EMBL/GenBank/DDBJ whole genome shotgun (WGS) entry which is preliminary data.</text>
</comment>
<feature type="region of interest" description="Disordered" evidence="1">
    <location>
        <begin position="204"/>
        <end position="224"/>
    </location>
</feature>
<dbReference type="Gene3D" id="1.25.10.10">
    <property type="entry name" value="Leucine-rich Repeat Variant"/>
    <property type="match status" value="1"/>
</dbReference>
<protein>
    <recommendedName>
        <fullName evidence="4">HEAT repeat protein</fullName>
    </recommendedName>
</protein>
<organism evidence="2 3">
    <name type="scientific">Kitasatospora nipponensis</name>
    <dbReference type="NCBI Taxonomy" id="258049"/>
    <lineage>
        <taxon>Bacteria</taxon>
        <taxon>Bacillati</taxon>
        <taxon>Actinomycetota</taxon>
        <taxon>Actinomycetes</taxon>
        <taxon>Kitasatosporales</taxon>
        <taxon>Streptomycetaceae</taxon>
        <taxon>Kitasatospora</taxon>
    </lineage>
</organism>
<gene>
    <name evidence="2" type="ORF">GCM10009665_03080</name>
</gene>
<evidence type="ECO:0000313" key="2">
    <source>
        <dbReference type="EMBL" id="GAA1216600.1"/>
    </source>
</evidence>
<dbReference type="EMBL" id="BAAALF010000003">
    <property type="protein sequence ID" value="GAA1216600.1"/>
    <property type="molecule type" value="Genomic_DNA"/>
</dbReference>
<accession>A0ABP4G8B5</accession>
<dbReference type="InterPro" id="IPR011989">
    <property type="entry name" value="ARM-like"/>
</dbReference>
<dbReference type="Proteomes" id="UP001500037">
    <property type="component" value="Unassembled WGS sequence"/>
</dbReference>
<evidence type="ECO:0000256" key="1">
    <source>
        <dbReference type="SAM" id="MobiDB-lite"/>
    </source>
</evidence>
<sequence length="224" mass="23837">MDRGWHDYRREMFGDPYLVWHEGADFTALLATTGAERERAARMLLVGLDAQDALAAQGLRELRLVAAAPELRAATAAGREPELRVRAAQALYALTGEAGWSRVVAAVLDSPAPWGARVSAAHVLREFAPTPELVDRLAAAVRDPEYLVRYHAAETLLGYAGRRPDLAHHRRWFPRLAAPGGQAPPSEQDVAGWHAIAAELAAAAESATAAAPADPPAPAAPAGP</sequence>
<reference evidence="3" key="1">
    <citation type="journal article" date="2019" name="Int. J. Syst. Evol. Microbiol.">
        <title>The Global Catalogue of Microorganisms (GCM) 10K type strain sequencing project: providing services to taxonomists for standard genome sequencing and annotation.</title>
        <authorList>
            <consortium name="The Broad Institute Genomics Platform"/>
            <consortium name="The Broad Institute Genome Sequencing Center for Infectious Disease"/>
            <person name="Wu L."/>
            <person name="Ma J."/>
        </authorList>
    </citation>
    <scope>NUCLEOTIDE SEQUENCE [LARGE SCALE GENOMIC DNA]</scope>
    <source>
        <strain evidence="3">JCM 13004</strain>
    </source>
</reference>
<feature type="compositionally biased region" description="Pro residues" evidence="1">
    <location>
        <begin position="213"/>
        <end position="224"/>
    </location>
</feature>
<dbReference type="InterPro" id="IPR016024">
    <property type="entry name" value="ARM-type_fold"/>
</dbReference>
<evidence type="ECO:0000313" key="3">
    <source>
        <dbReference type="Proteomes" id="UP001500037"/>
    </source>
</evidence>
<proteinExistence type="predicted"/>